<dbReference type="Gene3D" id="3.40.50.1820">
    <property type="entry name" value="alpha/beta hydrolase"/>
    <property type="match status" value="2"/>
</dbReference>
<dbReference type="SUPFAM" id="SSF53474">
    <property type="entry name" value="alpha/beta-Hydrolases"/>
    <property type="match status" value="1"/>
</dbReference>
<dbReference type="Proteomes" id="UP000654922">
    <property type="component" value="Unassembled WGS sequence"/>
</dbReference>
<feature type="chain" id="PRO_5035101965" description="feruloyl esterase" evidence="8">
    <location>
        <begin position="17"/>
        <end position="255"/>
    </location>
</feature>
<dbReference type="Pfam" id="PF01764">
    <property type="entry name" value="Lipase_3"/>
    <property type="match status" value="1"/>
</dbReference>
<protein>
    <recommendedName>
        <fullName evidence="1">feruloyl esterase</fullName>
        <ecNumber evidence="1">3.1.1.73</ecNumber>
    </recommendedName>
    <alternativeName>
        <fullName evidence="7">Ferulic acid esterase A</fullName>
    </alternativeName>
</protein>
<evidence type="ECO:0000259" key="9">
    <source>
        <dbReference type="Pfam" id="PF01764"/>
    </source>
</evidence>
<accession>A0A8H6Q7E1</accession>
<comment type="catalytic activity">
    <reaction evidence="5">
        <text>feruloyl-polysaccharide + H2O = ferulate + polysaccharide.</text>
        <dbReference type="EC" id="3.1.1.73"/>
    </reaction>
</comment>
<proteinExistence type="inferred from homology"/>
<sequence length="255" mass="27587">MLVATVLYNLLFFSLGWRMPAIDTHLQHQDISSELLTNFTLFSEYSAAATCEANFNSQGSKVVCDPGVCPVLDQTDTTVIAGFVGCNPGNVTGFLAVDRTNALIVLSFRGTRTLGNWITDFEWGQVPICGICPGCQVHHGYYYAWGNFSQHIMPSVNQLASQYPDYSIVFTGHSFGGALATLGAVFQEIPGKLINLYSTTSPEYWITSGNGMPVNTSDIQEIVGIDNKSGNLGTTGLNLADHNWYIGNMSGCATN</sequence>
<evidence type="ECO:0000256" key="1">
    <source>
        <dbReference type="ARBA" id="ARBA00013091"/>
    </source>
</evidence>
<evidence type="ECO:0000313" key="11">
    <source>
        <dbReference type="EMBL" id="KAF7183025.1"/>
    </source>
</evidence>
<evidence type="ECO:0000256" key="2">
    <source>
        <dbReference type="ARBA" id="ARBA00022487"/>
    </source>
</evidence>
<dbReference type="EC" id="3.1.1.73" evidence="1"/>
<evidence type="ECO:0000256" key="8">
    <source>
        <dbReference type="SAM" id="SignalP"/>
    </source>
</evidence>
<dbReference type="InterPro" id="IPR029058">
    <property type="entry name" value="AB_hydrolase_fold"/>
</dbReference>
<dbReference type="InterPro" id="IPR002921">
    <property type="entry name" value="Fungal_lipase-type"/>
</dbReference>
<keyword evidence="3 8" id="KW-0732">Signal</keyword>
<feature type="signal peptide" evidence="8">
    <location>
        <begin position="1"/>
        <end position="16"/>
    </location>
</feature>
<evidence type="ECO:0000256" key="6">
    <source>
        <dbReference type="ARBA" id="ARBA00037991"/>
    </source>
</evidence>
<dbReference type="EMBL" id="JACBAE010001291">
    <property type="protein sequence ID" value="KAF7167179.1"/>
    <property type="molecule type" value="Genomic_DNA"/>
</dbReference>
<organism evidence="10 13">
    <name type="scientific">Aspergillus felis</name>
    <dbReference type="NCBI Taxonomy" id="1287682"/>
    <lineage>
        <taxon>Eukaryota</taxon>
        <taxon>Fungi</taxon>
        <taxon>Dikarya</taxon>
        <taxon>Ascomycota</taxon>
        <taxon>Pezizomycotina</taxon>
        <taxon>Eurotiomycetes</taxon>
        <taxon>Eurotiomycetidae</taxon>
        <taxon>Eurotiales</taxon>
        <taxon>Aspergillaceae</taxon>
        <taxon>Aspergillus</taxon>
        <taxon>Aspergillus subgen. Fumigati</taxon>
    </lineage>
</organism>
<dbReference type="AlphaFoldDB" id="A0A8H6Q7E1"/>
<dbReference type="PANTHER" id="PTHR46640">
    <property type="entry name" value="TRIACYLGLYCEROL LIPASE, PUTATIVE (AFU_ORTHOLOGUE AFUA_6G06510)-RELATED"/>
    <property type="match status" value="1"/>
</dbReference>
<dbReference type="PANTHER" id="PTHR46640:SF1">
    <property type="entry name" value="FUNGAL LIPASE-LIKE DOMAIN-CONTAINING PROTEIN-RELATED"/>
    <property type="match status" value="1"/>
</dbReference>
<gene>
    <name evidence="10" type="ORF">CNMCM5623_000586</name>
    <name evidence="11" type="ORF">CNMCM7691_002860</name>
</gene>
<evidence type="ECO:0000313" key="13">
    <source>
        <dbReference type="Proteomes" id="UP000654922"/>
    </source>
</evidence>
<dbReference type="GO" id="GO:0006629">
    <property type="term" value="P:lipid metabolic process"/>
    <property type="evidence" value="ECO:0007669"/>
    <property type="project" value="InterPro"/>
</dbReference>
<reference evidence="10" key="1">
    <citation type="submission" date="2020-06" db="EMBL/GenBank/DDBJ databases">
        <title>Draft genome sequences of strains closely related to Aspergillus parafelis and Aspergillus hiratsukae.</title>
        <authorList>
            <person name="Dos Santos R.A.C."/>
            <person name="Rivero-Menendez O."/>
            <person name="Steenwyk J.L."/>
            <person name="Mead M.E."/>
            <person name="Goldman G.H."/>
            <person name="Alastruey-Izquierdo A."/>
            <person name="Rokas A."/>
        </authorList>
    </citation>
    <scope>NUCLEOTIDE SEQUENCE</scope>
    <source>
        <strain evidence="10">CNM-CM5623</strain>
        <strain evidence="11">CNM-CM7691</strain>
    </source>
</reference>
<dbReference type="OrthoDB" id="426718at2759"/>
<dbReference type="CDD" id="cd00741">
    <property type="entry name" value="Lipase"/>
    <property type="match status" value="1"/>
</dbReference>
<dbReference type="EMBL" id="JACBAG010001748">
    <property type="protein sequence ID" value="KAF7183025.1"/>
    <property type="molecule type" value="Genomic_DNA"/>
</dbReference>
<keyword evidence="4" id="KW-0378">Hydrolase</keyword>
<keyword evidence="12" id="KW-1185">Reference proteome</keyword>
<dbReference type="Proteomes" id="UP000641853">
    <property type="component" value="Unassembled WGS sequence"/>
</dbReference>
<name>A0A8H6Q7E1_9EURO</name>
<evidence type="ECO:0000313" key="12">
    <source>
        <dbReference type="Proteomes" id="UP000641853"/>
    </source>
</evidence>
<dbReference type="CDD" id="cd00519">
    <property type="entry name" value="Lipase_3"/>
    <property type="match status" value="1"/>
</dbReference>
<keyword evidence="2" id="KW-0719">Serine esterase</keyword>
<comment type="caution">
    <text evidence="10">The sequence shown here is derived from an EMBL/GenBank/DDBJ whole genome shotgun (WGS) entry which is preliminary data.</text>
</comment>
<dbReference type="InterPro" id="IPR051299">
    <property type="entry name" value="AB_hydrolase_lip/est"/>
</dbReference>
<comment type="similarity">
    <text evidence="6">Belongs to the AB hydrolase superfamily. FaeA family.</text>
</comment>
<dbReference type="GO" id="GO:0030600">
    <property type="term" value="F:feruloyl esterase activity"/>
    <property type="evidence" value="ECO:0007669"/>
    <property type="project" value="UniProtKB-EC"/>
</dbReference>
<evidence type="ECO:0000256" key="5">
    <source>
        <dbReference type="ARBA" id="ARBA00034075"/>
    </source>
</evidence>
<evidence type="ECO:0000256" key="4">
    <source>
        <dbReference type="ARBA" id="ARBA00022801"/>
    </source>
</evidence>
<feature type="domain" description="Fungal lipase-type" evidence="9">
    <location>
        <begin position="105"/>
        <end position="186"/>
    </location>
</feature>
<evidence type="ECO:0000256" key="3">
    <source>
        <dbReference type="ARBA" id="ARBA00022729"/>
    </source>
</evidence>
<evidence type="ECO:0000313" key="10">
    <source>
        <dbReference type="EMBL" id="KAF7167179.1"/>
    </source>
</evidence>
<evidence type="ECO:0000256" key="7">
    <source>
        <dbReference type="ARBA" id="ARBA00041313"/>
    </source>
</evidence>